<name>A0A8C7YF08_9TELE</name>
<dbReference type="CDD" id="cd13183">
    <property type="entry name" value="FERM_C_FRMPD1_FRMPD3_FRMPD4"/>
    <property type="match status" value="1"/>
</dbReference>
<feature type="region of interest" description="Disordered" evidence="1">
    <location>
        <begin position="713"/>
        <end position="761"/>
    </location>
</feature>
<reference evidence="5" key="1">
    <citation type="submission" date="2025-08" db="UniProtKB">
        <authorList>
            <consortium name="Ensembl"/>
        </authorList>
    </citation>
    <scope>IDENTIFICATION</scope>
</reference>
<dbReference type="FunFam" id="2.30.42.10:FF:000053">
    <property type="entry name" value="FERM and PDZ domain-containing protein 4"/>
    <property type="match status" value="1"/>
</dbReference>
<dbReference type="InterPro" id="IPR001478">
    <property type="entry name" value="PDZ"/>
</dbReference>
<dbReference type="FunFam" id="2.30.29.30:FF:000066">
    <property type="entry name" value="FERM and PDZ domain-containing protein 4"/>
    <property type="match status" value="1"/>
</dbReference>
<feature type="domain" description="WW" evidence="2">
    <location>
        <begin position="39"/>
        <end position="72"/>
    </location>
</feature>
<dbReference type="Proteomes" id="UP000694383">
    <property type="component" value="Unplaced"/>
</dbReference>
<feature type="compositionally biased region" description="Low complexity" evidence="1">
    <location>
        <begin position="33"/>
        <end position="42"/>
    </location>
</feature>
<feature type="compositionally biased region" description="Low complexity" evidence="1">
    <location>
        <begin position="799"/>
        <end position="811"/>
    </location>
</feature>
<sequence>MYQNGVEQGACGLLTASPKSHRTKSSGWPPPSGTWSSSQGPPNGWDMGTSREGRDFYINQLSQSNSLEEVRLDGDRFVPPAPRKVDMRRDPVLGFGFVAGSEKPVVVRSVTPGGPSEGKLIPGDEIIMINDEQVSSAPRERVIDLVRSCKESILLTVVQPYPSPKSAFISAAKKAKLKTNPVKVRFAEEVIINGQVPETVKDNSLLFMPNVLKVYLENGQTKSFKFDSTTSIKDVILTLQEKLSIKSIEHFSLMLEQRSEGSASKLMLLHEQEMLTQVTQRPGSHKMKCFFRITFVPKDPVDLLRRDAVAFEYLYVQSCNDVVLERFGSELKYDMALRLAALQMYILTINTKQTQKVSLKYIEKEWGLALFLPPAVLSSMKEKNIKKALTHILKTNQNLVPPGKKLTALQAKVHYLKYLSDLRLYGGRVFKSTLVQGEKHTEVTLLVGPKYGISHVINTKTNLVALLADFSHVNRIEMYTEDESRVRVELHVLDVKPITLLMETVDAMNLACLTAGYYRLLVDSRVPHKGCEDRNNQRAQCCGVPCSQTYLNIPRPKPQESSRNAKVSFIFGDPPLDSVNPQNLGYQRLMDEGPELADNHSPMYRRLEEDYKMMDAIEEGYQYSTKIFGPTECIEEPLLHDICYAETTDDAEDDDDVSCEEDMVVSDIDKPTLLSLSGSSDDIIDLTSLPPPPEANDDEDNDVLLHSLNMAIAAPPPGFRDSSDEDEQQGARAQAKEGCNDIPVSLIDSVPTHGAEAPGQPLDNAVVSTLQALEALAASEEQSVEISRAFSPDSSDSGNETNSSEMTESSELASAQRHSENHLRIHVAEGYHACEEKATGSTPDDHRQEETKSSAVGSSQIFPSDGGEMEPETMEIKSVSEFLTKMHMGSVMSRQKGKQRETESRFQGDVCGSSDKSLKSSQDSVKEEPPHLVGRYNTFTVRDSFYVNQLDLGRIHCKDKQQKWQQRAPGNKMAENLAPECVNDSQASHANRLTAKGEKQDLDERSQQLNAHFLSTTKRPIPAETDATLQDNEQKQIKHPQAEQDPTRLYEYHVNKRMSSIQGEGVHVLQSSQCSSIDAGCSTGSSSSVTPMDSPLCTTDNLHVLSESSLKGLNYITADEKAYGPPMQGKSGHQMDPTLLRKIHAATSAEPGHSSTRDSSHRVPKIKETTGKTKQDGLWVHIFALKGI</sequence>
<dbReference type="InterPro" id="IPR001202">
    <property type="entry name" value="WW_dom"/>
</dbReference>
<proteinExistence type="predicted"/>
<feature type="domain" description="FERM" evidence="3">
    <location>
        <begin position="210"/>
        <end position="525"/>
    </location>
</feature>
<protein>
    <submittedName>
        <fullName evidence="5">FERM and PDZ domain containing 4</fullName>
    </submittedName>
</protein>
<dbReference type="PANTHER" id="PTHR46221:SF4">
    <property type="entry name" value="FERM AND PDZ DOMAIN-CONTAINING PROTEIN 4"/>
    <property type="match status" value="1"/>
</dbReference>
<keyword evidence="6" id="KW-1185">Reference proteome</keyword>
<dbReference type="InterPro" id="IPR019748">
    <property type="entry name" value="FERM_central"/>
</dbReference>
<feature type="domain" description="PDZ" evidence="4">
    <location>
        <begin position="84"/>
        <end position="161"/>
    </location>
</feature>
<feature type="compositionally biased region" description="Polar residues" evidence="1">
    <location>
        <begin position="853"/>
        <end position="862"/>
    </location>
</feature>
<dbReference type="InterPro" id="IPR035963">
    <property type="entry name" value="FERM_2"/>
</dbReference>
<dbReference type="Pfam" id="PF00595">
    <property type="entry name" value="PDZ"/>
    <property type="match status" value="1"/>
</dbReference>
<dbReference type="SMART" id="SM00295">
    <property type="entry name" value="B41"/>
    <property type="match status" value="1"/>
</dbReference>
<dbReference type="InterPro" id="IPR011993">
    <property type="entry name" value="PH-like_dom_sf"/>
</dbReference>
<evidence type="ECO:0000313" key="5">
    <source>
        <dbReference type="Ensembl" id="ENSOSIP00000025930.1"/>
    </source>
</evidence>
<feature type="region of interest" description="Disordered" evidence="1">
    <location>
        <begin position="1"/>
        <end position="51"/>
    </location>
</feature>
<feature type="region of interest" description="Disordered" evidence="1">
    <location>
        <begin position="677"/>
        <end position="700"/>
    </location>
</feature>
<evidence type="ECO:0000259" key="3">
    <source>
        <dbReference type="PROSITE" id="PS50057"/>
    </source>
</evidence>
<dbReference type="Gene3D" id="1.20.80.10">
    <property type="match status" value="1"/>
</dbReference>
<evidence type="ECO:0000259" key="4">
    <source>
        <dbReference type="PROSITE" id="PS50106"/>
    </source>
</evidence>
<dbReference type="PANTHER" id="PTHR46221">
    <property type="entry name" value="FERM AND PDZ DOMAIN-CONTAINING PROTEIN FAMILY MEMBER"/>
    <property type="match status" value="1"/>
</dbReference>
<feature type="compositionally biased region" description="Basic and acidic residues" evidence="1">
    <location>
        <begin position="1155"/>
        <end position="1170"/>
    </location>
</feature>
<dbReference type="CDD" id="cd14473">
    <property type="entry name" value="FERM_B-lobe"/>
    <property type="match status" value="1"/>
</dbReference>
<evidence type="ECO:0000313" key="6">
    <source>
        <dbReference type="Proteomes" id="UP000694383"/>
    </source>
</evidence>
<dbReference type="CDD" id="cd06769">
    <property type="entry name" value="PDZ_FRMPD1_3_4-like"/>
    <property type="match status" value="1"/>
</dbReference>
<dbReference type="AlphaFoldDB" id="A0A8C7YF08"/>
<dbReference type="InterPro" id="IPR041779">
    <property type="entry name" value="FRMPD1/3/4_FERM_C"/>
</dbReference>
<dbReference type="SUPFAM" id="SSF50729">
    <property type="entry name" value="PH domain-like"/>
    <property type="match status" value="1"/>
</dbReference>
<feature type="compositionally biased region" description="Low complexity" evidence="1">
    <location>
        <begin position="677"/>
        <end position="688"/>
    </location>
</feature>
<dbReference type="PROSITE" id="PS50106">
    <property type="entry name" value="PDZ"/>
    <property type="match status" value="1"/>
</dbReference>
<feature type="compositionally biased region" description="Low complexity" evidence="1">
    <location>
        <begin position="913"/>
        <end position="923"/>
    </location>
</feature>
<dbReference type="Pfam" id="PF21989">
    <property type="entry name" value="RA_2"/>
    <property type="match status" value="1"/>
</dbReference>
<dbReference type="Gene3D" id="3.10.20.90">
    <property type="entry name" value="Phosphatidylinositol 3-kinase Catalytic Subunit, Chain A, domain 1"/>
    <property type="match status" value="1"/>
</dbReference>
<dbReference type="SUPFAM" id="SSF54236">
    <property type="entry name" value="Ubiquitin-like"/>
    <property type="match status" value="1"/>
</dbReference>
<evidence type="ECO:0000259" key="2">
    <source>
        <dbReference type="PROSITE" id="PS50020"/>
    </source>
</evidence>
<dbReference type="Ensembl" id="ENSOSIT00000027343.1">
    <property type="protein sequence ID" value="ENSOSIP00000025930.1"/>
    <property type="gene ID" value="ENSOSIG00000013563.1"/>
</dbReference>
<dbReference type="PROSITE" id="PS50057">
    <property type="entry name" value="FERM_3"/>
    <property type="match status" value="1"/>
</dbReference>
<dbReference type="Pfam" id="PF21477">
    <property type="entry name" value="FERM_C_FAK1"/>
    <property type="match status" value="1"/>
</dbReference>
<dbReference type="InterPro" id="IPR019749">
    <property type="entry name" value="Band_41_domain"/>
</dbReference>
<feature type="region of interest" description="Disordered" evidence="1">
    <location>
        <begin position="784"/>
        <end position="819"/>
    </location>
</feature>
<dbReference type="SUPFAM" id="SSF50156">
    <property type="entry name" value="PDZ domain-like"/>
    <property type="match status" value="1"/>
</dbReference>
<evidence type="ECO:0000256" key="1">
    <source>
        <dbReference type="SAM" id="MobiDB-lite"/>
    </source>
</evidence>
<dbReference type="GeneTree" id="ENSGT00950000183035"/>
<feature type="region of interest" description="Disordered" evidence="1">
    <location>
        <begin position="837"/>
        <end position="872"/>
    </location>
</feature>
<dbReference type="InterPro" id="IPR036034">
    <property type="entry name" value="PDZ_sf"/>
</dbReference>
<dbReference type="SUPFAM" id="SSF47031">
    <property type="entry name" value="Second domain of FERM"/>
    <property type="match status" value="1"/>
</dbReference>
<feature type="compositionally biased region" description="Basic and acidic residues" evidence="1">
    <location>
        <begin position="837"/>
        <end position="852"/>
    </location>
</feature>
<dbReference type="FunFam" id="3.10.20.90:FF:000203">
    <property type="entry name" value="FERM and PDZ domain containing 1"/>
    <property type="match status" value="1"/>
</dbReference>
<dbReference type="Gene3D" id="2.30.29.30">
    <property type="entry name" value="Pleckstrin-homology domain (PH domain)/Phosphotyrosine-binding domain (PTB)"/>
    <property type="match status" value="1"/>
</dbReference>
<dbReference type="InterPro" id="IPR029071">
    <property type="entry name" value="Ubiquitin-like_domsf"/>
</dbReference>
<feature type="region of interest" description="Disordered" evidence="1">
    <location>
        <begin position="890"/>
        <end position="929"/>
    </location>
</feature>
<reference evidence="5" key="2">
    <citation type="submission" date="2025-09" db="UniProtKB">
        <authorList>
            <consortium name="Ensembl"/>
        </authorList>
    </citation>
    <scope>IDENTIFICATION</scope>
</reference>
<feature type="region of interest" description="Disordered" evidence="1">
    <location>
        <begin position="1146"/>
        <end position="1170"/>
    </location>
</feature>
<dbReference type="Gene3D" id="2.30.42.10">
    <property type="match status" value="1"/>
</dbReference>
<dbReference type="InterPro" id="IPR000299">
    <property type="entry name" value="FERM_domain"/>
</dbReference>
<dbReference type="Pfam" id="PF00373">
    <property type="entry name" value="FERM_M"/>
    <property type="match status" value="1"/>
</dbReference>
<dbReference type="InterPro" id="IPR049385">
    <property type="entry name" value="FAK1-like_FERM_C"/>
</dbReference>
<accession>A0A8C7YF08</accession>
<dbReference type="PROSITE" id="PS50020">
    <property type="entry name" value="WW_DOMAIN_2"/>
    <property type="match status" value="1"/>
</dbReference>
<dbReference type="SMART" id="SM00228">
    <property type="entry name" value="PDZ"/>
    <property type="match status" value="1"/>
</dbReference>
<organism evidence="5 6">
    <name type="scientific">Oryzias sinensis</name>
    <name type="common">Chinese medaka</name>
    <dbReference type="NCBI Taxonomy" id="183150"/>
    <lineage>
        <taxon>Eukaryota</taxon>
        <taxon>Metazoa</taxon>
        <taxon>Chordata</taxon>
        <taxon>Craniata</taxon>
        <taxon>Vertebrata</taxon>
        <taxon>Euteleostomi</taxon>
        <taxon>Actinopterygii</taxon>
        <taxon>Neopterygii</taxon>
        <taxon>Teleostei</taxon>
        <taxon>Neoteleostei</taxon>
        <taxon>Acanthomorphata</taxon>
        <taxon>Ovalentaria</taxon>
        <taxon>Atherinomorphae</taxon>
        <taxon>Beloniformes</taxon>
        <taxon>Adrianichthyidae</taxon>
        <taxon>Oryziinae</taxon>
        <taxon>Oryzias</taxon>
    </lineage>
</organism>
<dbReference type="InterPro" id="IPR014352">
    <property type="entry name" value="FERM/acyl-CoA-bd_prot_sf"/>
</dbReference>